<sequence length="220" mass="25926">MSDQINALSLQQQQQQQQQQQVYMSPQAENLNHMYLLVNKLLRQLRENQAEKAKILKNVDILSGNLSKYESPEEPHDTTDNIALFNRFLEQRGKDAITGEERLNGDLEDNTKGEDMLEVLKRQNLNLRKTLEEYKQTTSESMSLLSYSEDSLNFVVAQLRKNILMHHKNTIKLIRQKFQVETIPLEDEEFKKYLENINDLQKLTDISHTYRLLLRLHVKE</sequence>
<organism evidence="1 2">
    <name type="scientific">Saccharomyces mikatae IFO 1815</name>
    <dbReference type="NCBI Taxonomy" id="226126"/>
    <lineage>
        <taxon>Eukaryota</taxon>
        <taxon>Fungi</taxon>
        <taxon>Dikarya</taxon>
        <taxon>Ascomycota</taxon>
        <taxon>Saccharomycotina</taxon>
        <taxon>Saccharomycetes</taxon>
        <taxon>Saccharomycetales</taxon>
        <taxon>Saccharomycetaceae</taxon>
        <taxon>Saccharomyces</taxon>
    </lineage>
</organism>
<accession>A0AA35J051</accession>
<evidence type="ECO:0000313" key="2">
    <source>
        <dbReference type="Proteomes" id="UP001161438"/>
    </source>
</evidence>
<dbReference type="EMBL" id="OX365762">
    <property type="protein sequence ID" value="CAI4038722.1"/>
    <property type="molecule type" value="Genomic_DNA"/>
</dbReference>
<dbReference type="AlphaFoldDB" id="A0AA35J051"/>
<dbReference type="Proteomes" id="UP001161438">
    <property type="component" value="Chromosome 6"/>
</dbReference>
<keyword evidence="2" id="KW-1185">Reference proteome</keyword>
<proteinExistence type="predicted"/>
<protein>
    <recommendedName>
        <fullName evidence="3">Far7p</fullName>
    </recommendedName>
</protein>
<dbReference type="GeneID" id="80917933"/>
<name>A0AA35J051_SACMI</name>
<dbReference type="RefSeq" id="XP_056081837.1">
    <property type="nucleotide sequence ID" value="XM_056222113.1"/>
</dbReference>
<gene>
    <name evidence="1" type="primary">SMKI06G0680</name>
    <name evidence="1" type="ORF">SMKI_06G0680</name>
</gene>
<evidence type="ECO:0008006" key="3">
    <source>
        <dbReference type="Google" id="ProtNLM"/>
    </source>
</evidence>
<reference evidence="1" key="1">
    <citation type="submission" date="2022-10" db="EMBL/GenBank/DDBJ databases">
        <authorList>
            <person name="Byrne P K."/>
        </authorList>
    </citation>
    <scope>NUCLEOTIDE SEQUENCE</scope>
    <source>
        <strain evidence="1">IFO1815</strain>
    </source>
</reference>
<evidence type="ECO:0000313" key="1">
    <source>
        <dbReference type="EMBL" id="CAI4038722.1"/>
    </source>
</evidence>